<keyword evidence="2" id="KW-1133">Transmembrane helix</keyword>
<dbReference type="AlphaFoldDB" id="A0A6M0RTR6"/>
<feature type="transmembrane region" description="Helical" evidence="2">
    <location>
        <begin position="100"/>
        <end position="121"/>
    </location>
</feature>
<sequence length="144" mass="15797">MANERGKSAPRLLILHIKMSTDINPPEENVTTQSTTDTTEQAKEILAKVASVLGDSPTYVVETFNEYKRPLTVIGLVFGALIAIKLTFAVLASINDIPVLAPTMELIGLIYTGWFIYRFLLKASNRSELLSSLGDVKDQITGNK</sequence>
<comment type="subcellular location">
    <subcellularLocation>
        <location evidence="1">Membrane</location>
        <topology evidence="1">Multi-pass membrane protein</topology>
    </subcellularLocation>
</comment>
<evidence type="ECO:0000256" key="1">
    <source>
        <dbReference type="ARBA" id="ARBA00004141"/>
    </source>
</evidence>
<proteinExistence type="predicted"/>
<dbReference type="PANTHER" id="PTHR33222">
    <property type="match status" value="1"/>
</dbReference>
<reference evidence="4 5" key="1">
    <citation type="journal article" date="2020" name="Microb. Ecol.">
        <title>Ecogenomics of the Marine Benthic Filamentous Cyanobacterium Adonisia.</title>
        <authorList>
            <person name="Walter J.M."/>
            <person name="Coutinho F.H."/>
            <person name="Leomil L."/>
            <person name="Hargreaves P.I."/>
            <person name="Campeao M.E."/>
            <person name="Vieira V.V."/>
            <person name="Silva B.S."/>
            <person name="Fistarol G.O."/>
            <person name="Salomon P.S."/>
            <person name="Sawabe T."/>
            <person name="Mino S."/>
            <person name="Hosokawa M."/>
            <person name="Miyashita H."/>
            <person name="Maruyama F."/>
            <person name="van Verk M.C."/>
            <person name="Dutilh B.E."/>
            <person name="Thompson C.C."/>
            <person name="Thompson F.L."/>
        </authorList>
    </citation>
    <scope>NUCLEOTIDE SEQUENCE [LARGE SCALE GENOMIC DNA]</scope>
    <source>
        <strain evidence="4 5">CCMR0081</strain>
    </source>
</reference>
<protein>
    <recommendedName>
        <fullName evidence="3">Cyanobacterial aminoacyl-tRNA synthetase CAAD domain-containing protein</fullName>
    </recommendedName>
</protein>
<dbReference type="GO" id="GO:0009579">
    <property type="term" value="C:thylakoid"/>
    <property type="evidence" value="ECO:0007669"/>
    <property type="project" value="InterPro"/>
</dbReference>
<name>A0A6M0RTR6_9CYAN</name>
<dbReference type="PANTHER" id="PTHR33222:SF4">
    <property type="entry name" value="PROTEIN CURVATURE THYLAKOID 1A, CHLOROPLASTIC"/>
    <property type="match status" value="1"/>
</dbReference>
<keyword evidence="2" id="KW-0472">Membrane</keyword>
<dbReference type="Pfam" id="PF14159">
    <property type="entry name" value="CAAD"/>
    <property type="match status" value="1"/>
</dbReference>
<dbReference type="EMBL" id="QXHD01000004">
    <property type="protein sequence ID" value="NEZ59566.1"/>
    <property type="molecule type" value="Genomic_DNA"/>
</dbReference>
<gene>
    <name evidence="4" type="ORF">DXZ20_28770</name>
</gene>
<evidence type="ECO:0000259" key="3">
    <source>
        <dbReference type="Pfam" id="PF14159"/>
    </source>
</evidence>
<keyword evidence="2" id="KW-0812">Transmembrane</keyword>
<evidence type="ECO:0000313" key="5">
    <source>
        <dbReference type="Proteomes" id="UP000481033"/>
    </source>
</evidence>
<dbReference type="GO" id="GO:0016020">
    <property type="term" value="C:membrane"/>
    <property type="evidence" value="ECO:0007669"/>
    <property type="project" value="UniProtKB-SubCell"/>
</dbReference>
<dbReference type="InterPro" id="IPR033344">
    <property type="entry name" value="CURT1"/>
</dbReference>
<comment type="caution">
    <text evidence="4">The sequence shown here is derived from an EMBL/GenBank/DDBJ whole genome shotgun (WGS) entry which is preliminary data.</text>
</comment>
<feature type="domain" description="Cyanobacterial aminoacyl-tRNA synthetase CAAD" evidence="3">
    <location>
        <begin position="59"/>
        <end position="142"/>
    </location>
</feature>
<accession>A0A6M0RTR6</accession>
<feature type="transmembrane region" description="Helical" evidence="2">
    <location>
        <begin position="73"/>
        <end position="94"/>
    </location>
</feature>
<dbReference type="Proteomes" id="UP000481033">
    <property type="component" value="Unassembled WGS sequence"/>
</dbReference>
<evidence type="ECO:0000313" key="4">
    <source>
        <dbReference type="EMBL" id="NEZ59566.1"/>
    </source>
</evidence>
<organism evidence="4 5">
    <name type="scientific">Adonisia turfae CCMR0081</name>
    <dbReference type="NCBI Taxonomy" id="2292702"/>
    <lineage>
        <taxon>Bacteria</taxon>
        <taxon>Bacillati</taxon>
        <taxon>Cyanobacteriota</taxon>
        <taxon>Adonisia</taxon>
        <taxon>Adonisia turfae</taxon>
    </lineage>
</organism>
<evidence type="ECO:0000256" key="2">
    <source>
        <dbReference type="SAM" id="Phobius"/>
    </source>
</evidence>
<dbReference type="InterPro" id="IPR025564">
    <property type="entry name" value="CAAD_dom"/>
</dbReference>
<keyword evidence="5" id="KW-1185">Reference proteome</keyword>